<evidence type="ECO:0000313" key="1">
    <source>
        <dbReference type="EMBL" id="KAI9194121.1"/>
    </source>
</evidence>
<protein>
    <submittedName>
        <fullName evidence="1">Uncharacterized protein</fullName>
    </submittedName>
</protein>
<sequence length="148" mass="16517">MEKAKLRVDDPADAIKSPHMCGRKAYNLAAGPRGVLKLLTEAEQRAEKRRLEKEAVAAERRGLRGGREQETVDGECKIFENPKNKRRELHNTVTGALNEMDEYTTPNERNANTTPDMAMDTLSSSWPRWDSVDTLCPGTASSWGNKSS</sequence>
<dbReference type="AlphaFoldDB" id="A0AAD5JI79"/>
<dbReference type="EMBL" id="JAJSOW010000003">
    <property type="protein sequence ID" value="KAI9194121.1"/>
    <property type="molecule type" value="Genomic_DNA"/>
</dbReference>
<keyword evidence="2" id="KW-1185">Reference proteome</keyword>
<proteinExistence type="predicted"/>
<reference evidence="1" key="1">
    <citation type="journal article" date="2022" name="Plant J.">
        <title>Strategies of tolerance reflected in two North American maple genomes.</title>
        <authorList>
            <person name="McEvoy S.L."/>
            <person name="Sezen U.U."/>
            <person name="Trouern-Trend A."/>
            <person name="McMahon S.M."/>
            <person name="Schaberg P.G."/>
            <person name="Yang J."/>
            <person name="Wegrzyn J.L."/>
            <person name="Swenson N.G."/>
        </authorList>
    </citation>
    <scope>NUCLEOTIDE SEQUENCE</scope>
    <source>
        <strain evidence="1">91603</strain>
    </source>
</reference>
<name>A0AAD5JI79_ACENE</name>
<reference evidence="1" key="2">
    <citation type="submission" date="2023-02" db="EMBL/GenBank/DDBJ databases">
        <authorList>
            <person name="Swenson N.G."/>
            <person name="Wegrzyn J.L."/>
            <person name="Mcevoy S.L."/>
        </authorList>
    </citation>
    <scope>NUCLEOTIDE SEQUENCE</scope>
    <source>
        <strain evidence="1">91603</strain>
        <tissue evidence="1">Leaf</tissue>
    </source>
</reference>
<accession>A0AAD5JI79</accession>
<evidence type="ECO:0000313" key="2">
    <source>
        <dbReference type="Proteomes" id="UP001064489"/>
    </source>
</evidence>
<organism evidence="1 2">
    <name type="scientific">Acer negundo</name>
    <name type="common">Box elder</name>
    <dbReference type="NCBI Taxonomy" id="4023"/>
    <lineage>
        <taxon>Eukaryota</taxon>
        <taxon>Viridiplantae</taxon>
        <taxon>Streptophyta</taxon>
        <taxon>Embryophyta</taxon>
        <taxon>Tracheophyta</taxon>
        <taxon>Spermatophyta</taxon>
        <taxon>Magnoliopsida</taxon>
        <taxon>eudicotyledons</taxon>
        <taxon>Gunneridae</taxon>
        <taxon>Pentapetalae</taxon>
        <taxon>rosids</taxon>
        <taxon>malvids</taxon>
        <taxon>Sapindales</taxon>
        <taxon>Sapindaceae</taxon>
        <taxon>Hippocastanoideae</taxon>
        <taxon>Acereae</taxon>
        <taxon>Acer</taxon>
    </lineage>
</organism>
<dbReference type="Proteomes" id="UP001064489">
    <property type="component" value="Chromosome 1"/>
</dbReference>
<gene>
    <name evidence="1" type="ORF">LWI28_003298</name>
</gene>
<comment type="caution">
    <text evidence="1">The sequence shown here is derived from an EMBL/GenBank/DDBJ whole genome shotgun (WGS) entry which is preliminary data.</text>
</comment>